<dbReference type="PANTHER" id="PTHR43301:SF3">
    <property type="entry name" value="ARABINAN ENDO-1,5-ALPHA-L-ARABINOSIDASE A-RELATED"/>
    <property type="match status" value="1"/>
</dbReference>
<comment type="caution">
    <text evidence="5">The sequence shown here is derived from an EMBL/GenBank/DDBJ whole genome shotgun (WGS) entry which is preliminary data.</text>
</comment>
<name>A0A414R0G4_9BACT</name>
<organism evidence="5 6">
    <name type="scientific">Phocaeicola plebeius</name>
    <dbReference type="NCBI Taxonomy" id="310297"/>
    <lineage>
        <taxon>Bacteria</taxon>
        <taxon>Pseudomonadati</taxon>
        <taxon>Bacteroidota</taxon>
        <taxon>Bacteroidia</taxon>
        <taxon>Bacteroidales</taxon>
        <taxon>Bacteroidaceae</taxon>
        <taxon>Phocaeicola</taxon>
    </lineage>
</organism>
<dbReference type="PANTHER" id="PTHR43301">
    <property type="entry name" value="ARABINAN ENDO-1,5-ALPHA-L-ARABINOSIDASE"/>
    <property type="match status" value="1"/>
</dbReference>
<dbReference type="InterPro" id="IPR023296">
    <property type="entry name" value="Glyco_hydro_beta-prop_sf"/>
</dbReference>
<reference evidence="5 6" key="1">
    <citation type="submission" date="2018-08" db="EMBL/GenBank/DDBJ databases">
        <title>A genome reference for cultivated species of the human gut microbiota.</title>
        <authorList>
            <person name="Zou Y."/>
            <person name="Xue W."/>
            <person name="Luo G."/>
        </authorList>
    </citation>
    <scope>NUCLEOTIDE SEQUENCE [LARGE SCALE GENOMIC DNA]</scope>
    <source>
        <strain evidence="5 6">AM23-23</strain>
    </source>
</reference>
<dbReference type="Proteomes" id="UP000283485">
    <property type="component" value="Unassembled WGS sequence"/>
</dbReference>
<dbReference type="InterPro" id="IPR013148">
    <property type="entry name" value="Glyco_hydro_32_N"/>
</dbReference>
<dbReference type="Pfam" id="PF00251">
    <property type="entry name" value="Glyco_hydro_32N"/>
    <property type="match status" value="1"/>
</dbReference>
<evidence type="ECO:0000259" key="4">
    <source>
        <dbReference type="Pfam" id="PF00251"/>
    </source>
</evidence>
<evidence type="ECO:0000313" key="6">
    <source>
        <dbReference type="Proteomes" id="UP000283485"/>
    </source>
</evidence>
<proteinExistence type="inferred from homology"/>
<accession>A0A414R0G4</accession>
<dbReference type="EMBL" id="QRHQ01000042">
    <property type="protein sequence ID" value="RHF86516.1"/>
    <property type="molecule type" value="Genomic_DNA"/>
</dbReference>
<comment type="similarity">
    <text evidence="1">Belongs to the glycosyl hydrolase 32 family.</text>
</comment>
<evidence type="ECO:0000313" key="5">
    <source>
        <dbReference type="EMBL" id="RHF86516.1"/>
    </source>
</evidence>
<dbReference type="RefSeq" id="WP_118212156.1">
    <property type="nucleotide sequence ID" value="NZ_CATZFG010000106.1"/>
</dbReference>
<sequence length="253" mass="29022">MRKTVMTFFLLQMLFTTSVFCNKHLDGYYLFVYFTGNQTSKQQICYALSSDGIDFVPLNGGHPVIASDSIAVMKGVRDPHILRGTNGWFYMVATDMDWTKGKWSNRGIVMMRSQNLLDWEHHTVDFHQRFAGTEAAKVNAVWAPQTIWDPAAQKYMIYFSLHSEKDGPYPQDAIYYTYANADFSDVEIIPKRLFEYPYPTIDADIVLDEAGIYHLFFNTWGGPMVYYVGNICLQICMIKINGGWLKVGCSLMI</sequence>
<feature type="domain" description="Glycosyl hydrolase family 32 N-terminal" evidence="4">
    <location>
        <begin position="15"/>
        <end position="130"/>
    </location>
</feature>
<protein>
    <recommendedName>
        <fullName evidence="4">Glycosyl hydrolase family 32 N-terminal domain-containing protein</fullName>
    </recommendedName>
</protein>
<evidence type="ECO:0000256" key="2">
    <source>
        <dbReference type="ARBA" id="ARBA00022801"/>
    </source>
</evidence>
<keyword evidence="2" id="KW-0378">Hydrolase</keyword>
<dbReference type="AlphaFoldDB" id="A0A414R0G4"/>
<keyword evidence="3" id="KW-0326">Glycosidase</keyword>
<dbReference type="GO" id="GO:0016798">
    <property type="term" value="F:hydrolase activity, acting on glycosyl bonds"/>
    <property type="evidence" value="ECO:0007669"/>
    <property type="project" value="UniProtKB-KW"/>
</dbReference>
<dbReference type="SUPFAM" id="SSF75005">
    <property type="entry name" value="Arabinanase/levansucrase/invertase"/>
    <property type="match status" value="2"/>
</dbReference>
<gene>
    <name evidence="5" type="ORF">DW653_14850</name>
</gene>
<evidence type="ECO:0000256" key="3">
    <source>
        <dbReference type="ARBA" id="ARBA00023295"/>
    </source>
</evidence>
<dbReference type="InterPro" id="IPR050727">
    <property type="entry name" value="GH43_arabinanases"/>
</dbReference>
<evidence type="ECO:0000256" key="1">
    <source>
        <dbReference type="ARBA" id="ARBA00009902"/>
    </source>
</evidence>
<dbReference type="Gene3D" id="2.115.10.20">
    <property type="entry name" value="Glycosyl hydrolase domain, family 43"/>
    <property type="match status" value="1"/>
</dbReference>